<comment type="similarity">
    <text evidence="1 2">Belongs to the GSP E family.</text>
</comment>
<dbReference type="GO" id="GO:0005737">
    <property type="term" value="C:cytoplasm"/>
    <property type="evidence" value="ECO:0007669"/>
    <property type="project" value="UniProtKB-SubCell"/>
</dbReference>
<protein>
    <recommendedName>
        <fullName evidence="2">Type IV secretion system protein</fullName>
    </recommendedName>
</protein>
<sequence>MTAPGFRNTAILDHAVRPLRRYLDEDDVTEVVINEPSIIGVERHGGWTWENEPDLTLEALNGLARAAAAFTSQDVTRETPICSTVFPTGERVQLVLPPVVPDGTVSITVRKPSTKTMTMADFEASGLFAETKVATKRVSPVEERLLGLLNTGKHVEFFDLAVRSRLNILISGATGSGKTTFSKGLIKLIPENERLLTIEDTRELVVPHRNVVHMIYSKDGTGTAKVTAKELLESALRMRPDRILLQELRDGTAFFYLRNVNSGHPGSITTIHADSAELAFEQLTLLVKESEGGADLARDDIRSLLKILVDVVVQMKKVDGKFRMTEIYYDPAGRHAA</sequence>
<dbReference type="GeneID" id="91007731"/>
<comment type="subcellular location">
    <subcellularLocation>
        <location evidence="2">Cytoplasm</location>
    </subcellularLocation>
</comment>
<gene>
    <name evidence="4" type="ORF">C8J25_1151</name>
</gene>
<proteinExistence type="inferred from homology"/>
<keyword evidence="2" id="KW-0963">Cytoplasm</keyword>
<dbReference type="PANTHER" id="PTHR30486:SF6">
    <property type="entry name" value="TYPE IV PILUS RETRACTATION ATPASE PILT"/>
    <property type="match status" value="1"/>
</dbReference>
<evidence type="ECO:0000313" key="4">
    <source>
        <dbReference type="EMBL" id="PTW43686.1"/>
    </source>
</evidence>
<reference evidence="4 5" key="1">
    <citation type="submission" date="2018-04" db="EMBL/GenBank/DDBJ databases">
        <title>Genomic Encyclopedia of Type Strains, Phase III (KMG-III): the genomes of soil and plant-associated and newly described type strains.</title>
        <authorList>
            <person name="Whitman W."/>
        </authorList>
    </citation>
    <scope>NUCLEOTIDE SEQUENCE [LARGE SCALE GENOMIC DNA]</scope>
    <source>
        <strain evidence="4 5">MA-olki</strain>
    </source>
</reference>
<dbReference type="GO" id="GO:0016887">
    <property type="term" value="F:ATP hydrolysis activity"/>
    <property type="evidence" value="ECO:0007669"/>
    <property type="project" value="InterPro"/>
</dbReference>
<evidence type="ECO:0000313" key="5">
    <source>
        <dbReference type="Proteomes" id="UP000244013"/>
    </source>
</evidence>
<dbReference type="SUPFAM" id="SSF52540">
    <property type="entry name" value="P-loop containing nucleoside triphosphate hydrolases"/>
    <property type="match status" value="1"/>
</dbReference>
<dbReference type="PANTHER" id="PTHR30486">
    <property type="entry name" value="TWITCHING MOTILITY PROTEIN PILT"/>
    <property type="match status" value="1"/>
</dbReference>
<dbReference type="OrthoDB" id="9810761at2"/>
<evidence type="ECO:0000256" key="1">
    <source>
        <dbReference type="ARBA" id="ARBA00006611"/>
    </source>
</evidence>
<accession>A0A2T5TWP5</accession>
<dbReference type="Gene3D" id="3.30.450.90">
    <property type="match status" value="1"/>
</dbReference>
<comment type="function">
    <text evidence="2">Part of the Type IV secretion system.</text>
</comment>
<comment type="caution">
    <text evidence="4">The sequence shown here is derived from an EMBL/GenBank/DDBJ whole genome shotgun (WGS) entry which is preliminary data.</text>
</comment>
<name>A0A2T5TWP5_9SPHN</name>
<evidence type="ECO:0000259" key="3">
    <source>
        <dbReference type="Pfam" id="PF00437"/>
    </source>
</evidence>
<dbReference type="NCBIfam" id="TIGR02788">
    <property type="entry name" value="VirB11"/>
    <property type="match status" value="1"/>
</dbReference>
<dbReference type="GO" id="GO:0005524">
    <property type="term" value="F:ATP binding"/>
    <property type="evidence" value="ECO:0007669"/>
    <property type="project" value="UniProtKB-UniRule"/>
</dbReference>
<evidence type="ECO:0000256" key="2">
    <source>
        <dbReference type="RuleBase" id="RU366071"/>
    </source>
</evidence>
<keyword evidence="2" id="KW-0067">ATP-binding</keyword>
<dbReference type="GO" id="GO:0043684">
    <property type="term" value="C:type IV secretion system complex"/>
    <property type="evidence" value="ECO:0007669"/>
    <property type="project" value="UniProtKB-UniRule"/>
</dbReference>
<organism evidence="4 5">
    <name type="scientific">Sphingomonas faeni</name>
    <dbReference type="NCBI Taxonomy" id="185950"/>
    <lineage>
        <taxon>Bacteria</taxon>
        <taxon>Pseudomonadati</taxon>
        <taxon>Pseudomonadota</taxon>
        <taxon>Alphaproteobacteria</taxon>
        <taxon>Sphingomonadales</taxon>
        <taxon>Sphingomonadaceae</taxon>
        <taxon>Sphingomonas</taxon>
    </lineage>
</organism>
<dbReference type="AlphaFoldDB" id="A0A2T5TWP5"/>
<keyword evidence="2" id="KW-0547">Nucleotide-binding</keyword>
<feature type="domain" description="Bacterial type II secretion system protein E" evidence="3">
    <location>
        <begin position="154"/>
        <end position="300"/>
    </location>
</feature>
<dbReference type="RefSeq" id="WP_107955891.1">
    <property type="nucleotide sequence ID" value="NZ_QAYE01000015.1"/>
</dbReference>
<dbReference type="InterPro" id="IPR027417">
    <property type="entry name" value="P-loop_NTPase"/>
</dbReference>
<dbReference type="InterPro" id="IPR050921">
    <property type="entry name" value="T4SS_GSP_E_ATPase"/>
</dbReference>
<dbReference type="Proteomes" id="UP000244013">
    <property type="component" value="Unassembled WGS sequence"/>
</dbReference>
<dbReference type="CDD" id="cd01130">
    <property type="entry name" value="VirB11-like_ATPase"/>
    <property type="match status" value="1"/>
</dbReference>
<dbReference type="InterPro" id="IPR001482">
    <property type="entry name" value="T2SS/T4SS_dom"/>
</dbReference>
<dbReference type="EMBL" id="QAYE01000015">
    <property type="protein sequence ID" value="PTW43686.1"/>
    <property type="molecule type" value="Genomic_DNA"/>
</dbReference>
<dbReference type="InterPro" id="IPR014155">
    <property type="entry name" value="VirB11"/>
</dbReference>
<dbReference type="Gene3D" id="3.40.50.300">
    <property type="entry name" value="P-loop containing nucleotide triphosphate hydrolases"/>
    <property type="match status" value="1"/>
</dbReference>
<dbReference type="GO" id="GO:0044097">
    <property type="term" value="P:secretion by the type IV secretion system"/>
    <property type="evidence" value="ECO:0007669"/>
    <property type="project" value="InterPro"/>
</dbReference>
<dbReference type="Pfam" id="PF00437">
    <property type="entry name" value="T2SSE"/>
    <property type="match status" value="1"/>
</dbReference>